<dbReference type="Gene3D" id="3.40.50.300">
    <property type="entry name" value="P-loop containing nucleotide triphosphate hydrolases"/>
    <property type="match status" value="1"/>
</dbReference>
<dbReference type="Proteomes" id="UP000663393">
    <property type="component" value="Segment"/>
</dbReference>
<accession>A0A873WFI9</accession>
<protein>
    <submittedName>
        <fullName evidence="2">Terminase large subunit</fullName>
    </submittedName>
</protein>
<dbReference type="Gene3D" id="3.30.420.240">
    <property type="match status" value="1"/>
</dbReference>
<organism evidence="2 3">
    <name type="scientific">Providencia phage PSTNGR1</name>
    <dbReference type="NCBI Taxonomy" id="2783542"/>
    <lineage>
        <taxon>Viruses</taxon>
        <taxon>Duplodnaviria</taxon>
        <taxon>Heunggongvirae</taxon>
        <taxon>Uroviricota</taxon>
        <taxon>Caudoviricetes</taxon>
        <taxon>Autographivirales</taxon>
        <taxon>Autonotataviridae</taxon>
        <taxon>Jeruvirus</taxon>
        <taxon>Jeruvirus PSTNGR1</taxon>
    </lineage>
</organism>
<sequence>MIYKNPREKQLALLQKTFPQFVPFLIVTLKFLGFSATEIQKDIASFLEFGPKDLMVQAQRGQAKSTITAIFAVWCLIHNPKHRILIVSAGGKQANEISTLICRIILNFEILECLRPDPTKGDRVSVEAFDVHYSLKGIDKSPSVACTGITGNLQGKRADLLIADDVESQKNSRTAMARELLLSWIRDFASICQNGRIIYLGTPQSDSSVYNTLPQSGFTVRIWPGRYPTPDQIDHYGDMLAPAIKSALERDYTLGTGGGADGTQGQPVDPELLGEESLQLKERKQGTAFFQLQHMLCTKLADEMRYPLKPIQMVVMRLGDKLPVSFTRGMSVEHTKQYQVGSVRFSCSTPQYVSADVAPPTGRVMRIDPAGGGKNGDESGYAVVDQLNGNVYIRKVGAVPGGLEEDKLRALAQAAKRWNPDLIIIEKNMGHGAFTHILLPFLRAEGVECAVHDVFETGQKELRIIDTLEPIMGAGNLVIDEDVLLDDWASTSHHPADKRQLFTLMFQFTKVTRDRGALVKDDRLDALAGAVSHWVGALSQDSKLKEQALRDAEIARWAADPLLHRRYDMPAGMRVSATPTTIRKRI</sequence>
<evidence type="ECO:0000313" key="3">
    <source>
        <dbReference type="Proteomes" id="UP000663393"/>
    </source>
</evidence>
<dbReference type="NCBIfam" id="NF033889">
    <property type="entry name" value="termin_lrg_T7"/>
    <property type="match status" value="1"/>
</dbReference>
<dbReference type="InterPro" id="IPR054762">
    <property type="entry name" value="Gp19_RNaseH-like"/>
</dbReference>
<feature type="domain" description="Terminase large subunit ribonuclease H-like" evidence="1">
    <location>
        <begin position="367"/>
        <end position="475"/>
    </location>
</feature>
<evidence type="ECO:0000259" key="1">
    <source>
        <dbReference type="Pfam" id="PF22530"/>
    </source>
</evidence>
<evidence type="ECO:0000313" key="2">
    <source>
        <dbReference type="EMBL" id="QPB11250.1"/>
    </source>
</evidence>
<dbReference type="Pfam" id="PF22530">
    <property type="entry name" value="Terminase-T7_RNaseH-like"/>
    <property type="match status" value="1"/>
</dbReference>
<proteinExistence type="predicted"/>
<keyword evidence="3" id="KW-1185">Reference proteome</keyword>
<dbReference type="InterPro" id="IPR027417">
    <property type="entry name" value="P-loop_NTPase"/>
</dbReference>
<reference evidence="2" key="1">
    <citation type="submission" date="2020-10" db="EMBL/GenBank/DDBJ databases">
        <authorList>
            <person name="Yerushalmy O."/>
            <person name="Gronovich N."/>
            <person name="Alkalay-Oren S."/>
            <person name="Coppenhagen-Glazer S."/>
            <person name="Hazan R."/>
        </authorList>
    </citation>
    <scope>NUCLEOTIDE SEQUENCE</scope>
</reference>
<name>A0A873WFI9_9CAUD</name>
<dbReference type="InterPro" id="IPR047987">
    <property type="entry name" value="Gp19-like_virus"/>
</dbReference>
<dbReference type="EMBL" id="MW145136">
    <property type="protein sequence ID" value="QPB11250.1"/>
    <property type="molecule type" value="Genomic_DNA"/>
</dbReference>